<dbReference type="EMBL" id="VHQG01000002">
    <property type="protein sequence ID" value="TPW75896.1"/>
    <property type="molecule type" value="Genomic_DNA"/>
</dbReference>
<dbReference type="RefSeq" id="WP_141163254.1">
    <property type="nucleotide sequence ID" value="NZ_VHQG01000002.1"/>
</dbReference>
<accession>A0A506Y069</accession>
<gene>
    <name evidence="1" type="ORF">FJ657_08595</name>
</gene>
<reference evidence="1 2" key="1">
    <citation type="submission" date="2019-06" db="EMBL/GenBank/DDBJ databases">
        <authorList>
            <person name="Li F."/>
        </authorList>
    </citation>
    <scope>NUCLEOTIDE SEQUENCE [LARGE SCALE GENOMIC DNA]</scope>
    <source>
        <strain evidence="1 2">10F1D-1</strain>
    </source>
</reference>
<name>A0A506Y069_9MICO</name>
<organism evidence="1 2">
    <name type="scientific">Schumannella soli</name>
    <dbReference type="NCBI Taxonomy" id="2590779"/>
    <lineage>
        <taxon>Bacteria</taxon>
        <taxon>Bacillati</taxon>
        <taxon>Actinomycetota</taxon>
        <taxon>Actinomycetes</taxon>
        <taxon>Micrococcales</taxon>
        <taxon>Microbacteriaceae</taxon>
        <taxon>Schumannella</taxon>
    </lineage>
</organism>
<proteinExistence type="predicted"/>
<comment type="caution">
    <text evidence="1">The sequence shown here is derived from an EMBL/GenBank/DDBJ whole genome shotgun (WGS) entry which is preliminary data.</text>
</comment>
<evidence type="ECO:0008006" key="3">
    <source>
        <dbReference type="Google" id="ProtNLM"/>
    </source>
</evidence>
<evidence type="ECO:0000313" key="1">
    <source>
        <dbReference type="EMBL" id="TPW75896.1"/>
    </source>
</evidence>
<sequence length="137" mass="14278">MAEIDLDPILVEDATLTIGGDDYSTPVDSAVLTPSSVNPIVHKGINGKKKTRIPKADWTLELSFGQDVTTAKALTLYTFDHEGEVVPFTLEPKDGGPVWSGNVVLVASAIGGGGDGFANATVSLPCDDRPARTGVTP</sequence>
<dbReference type="Proteomes" id="UP000316252">
    <property type="component" value="Unassembled WGS sequence"/>
</dbReference>
<evidence type="ECO:0000313" key="2">
    <source>
        <dbReference type="Proteomes" id="UP000316252"/>
    </source>
</evidence>
<keyword evidence="2" id="KW-1185">Reference proteome</keyword>
<protein>
    <recommendedName>
        <fullName evidence="3">Phage tail protein</fullName>
    </recommendedName>
</protein>
<dbReference type="AlphaFoldDB" id="A0A506Y069"/>
<dbReference type="OrthoDB" id="5069167at2"/>